<dbReference type="Proteomes" id="UP001597418">
    <property type="component" value="Unassembled WGS sequence"/>
</dbReference>
<organism evidence="1 2">
    <name type="scientific">Sphingobacterium populi</name>
    <dbReference type="NCBI Taxonomy" id="1812824"/>
    <lineage>
        <taxon>Bacteria</taxon>
        <taxon>Pseudomonadati</taxon>
        <taxon>Bacteroidota</taxon>
        <taxon>Sphingobacteriia</taxon>
        <taxon>Sphingobacteriales</taxon>
        <taxon>Sphingobacteriaceae</taxon>
        <taxon>Sphingobacterium</taxon>
    </lineage>
</organism>
<comment type="caution">
    <text evidence="1">The sequence shown here is derived from an EMBL/GenBank/DDBJ whole genome shotgun (WGS) entry which is preliminary data.</text>
</comment>
<reference evidence="2" key="1">
    <citation type="journal article" date="2019" name="Int. J. Syst. Evol. Microbiol.">
        <title>The Global Catalogue of Microorganisms (GCM) 10K type strain sequencing project: providing services to taxonomists for standard genome sequencing and annotation.</title>
        <authorList>
            <consortium name="The Broad Institute Genomics Platform"/>
            <consortium name="The Broad Institute Genome Sequencing Center for Infectious Disease"/>
            <person name="Wu L."/>
            <person name="Ma J."/>
        </authorList>
    </citation>
    <scope>NUCLEOTIDE SEQUENCE [LARGE SCALE GENOMIC DNA]</scope>
    <source>
        <strain evidence="2">KCTC 42247</strain>
    </source>
</reference>
<accession>A0ABW5U979</accession>
<dbReference type="EMBL" id="JBHUMB010000005">
    <property type="protein sequence ID" value="MFD2742012.1"/>
    <property type="molecule type" value="Genomic_DNA"/>
</dbReference>
<proteinExistence type="predicted"/>
<sequence>MTQEEALEKGKAYYKKHVAGNSIEEEKGFHMVEDTDDYSIFLDNNTADISDPALLSIGDADGHEKFLERYQHIEDNSAYCETIGSSMYRVCAIPK</sequence>
<protein>
    <submittedName>
        <fullName evidence="1">Uncharacterized protein</fullName>
    </submittedName>
</protein>
<dbReference type="RefSeq" id="WP_066753289.1">
    <property type="nucleotide sequence ID" value="NZ_JBHUMB010000005.1"/>
</dbReference>
<gene>
    <name evidence="1" type="ORF">ACFSQ6_01240</name>
</gene>
<evidence type="ECO:0000313" key="2">
    <source>
        <dbReference type="Proteomes" id="UP001597418"/>
    </source>
</evidence>
<name>A0ABW5U979_9SPHI</name>
<evidence type="ECO:0000313" key="1">
    <source>
        <dbReference type="EMBL" id="MFD2742012.1"/>
    </source>
</evidence>
<keyword evidence="2" id="KW-1185">Reference proteome</keyword>